<dbReference type="GO" id="GO:0055085">
    <property type="term" value="P:transmembrane transport"/>
    <property type="evidence" value="ECO:0007669"/>
    <property type="project" value="InterPro"/>
</dbReference>
<evidence type="ECO:0000313" key="10">
    <source>
        <dbReference type="EMBL" id="MBB4961869.1"/>
    </source>
</evidence>
<reference evidence="10 11" key="1">
    <citation type="submission" date="2020-08" db="EMBL/GenBank/DDBJ databases">
        <title>Sequencing the genomes of 1000 actinobacteria strains.</title>
        <authorList>
            <person name="Klenk H.-P."/>
        </authorList>
    </citation>
    <scope>NUCLEOTIDE SEQUENCE [LARGE SCALE GENOMIC DNA]</scope>
    <source>
        <strain evidence="10 11">DSM 45886</strain>
    </source>
</reference>
<keyword evidence="11" id="KW-1185">Reference proteome</keyword>
<comment type="subcellular location">
    <subcellularLocation>
        <location evidence="1 7">Cell membrane</location>
        <topology evidence="1 7">Multi-pass membrane protein</topology>
    </subcellularLocation>
</comment>
<keyword evidence="4 7" id="KW-0812">Transmembrane</keyword>
<evidence type="ECO:0000313" key="11">
    <source>
        <dbReference type="Proteomes" id="UP000578819"/>
    </source>
</evidence>
<dbReference type="InterPro" id="IPR035906">
    <property type="entry name" value="MetI-like_sf"/>
</dbReference>
<evidence type="ECO:0000256" key="5">
    <source>
        <dbReference type="ARBA" id="ARBA00022989"/>
    </source>
</evidence>
<dbReference type="Pfam" id="PF00528">
    <property type="entry name" value="BPD_transp_1"/>
    <property type="match status" value="1"/>
</dbReference>
<feature type="transmembrane region" description="Helical" evidence="7">
    <location>
        <begin position="186"/>
        <end position="206"/>
    </location>
</feature>
<feature type="transmembrane region" description="Helical" evidence="7">
    <location>
        <begin position="114"/>
        <end position="140"/>
    </location>
</feature>
<feature type="transmembrane region" description="Helical" evidence="7">
    <location>
        <begin position="55"/>
        <end position="76"/>
    </location>
</feature>
<feature type="transmembrane region" description="Helical" evidence="7">
    <location>
        <begin position="290"/>
        <end position="311"/>
    </location>
</feature>
<dbReference type="Gene3D" id="1.10.3720.10">
    <property type="entry name" value="MetI-like"/>
    <property type="match status" value="1"/>
</dbReference>
<dbReference type="EMBL" id="JACHJW010000001">
    <property type="protein sequence ID" value="MBB4961869.1"/>
    <property type="molecule type" value="Genomic_DNA"/>
</dbReference>
<dbReference type="SUPFAM" id="SSF161098">
    <property type="entry name" value="MetI-like"/>
    <property type="match status" value="1"/>
</dbReference>
<keyword evidence="5 7" id="KW-1133">Transmembrane helix</keyword>
<protein>
    <submittedName>
        <fullName evidence="10">N-acetylglucosamine transport system permease protein</fullName>
    </submittedName>
</protein>
<keyword evidence="3" id="KW-1003">Cell membrane</keyword>
<evidence type="ECO:0000256" key="7">
    <source>
        <dbReference type="RuleBase" id="RU363032"/>
    </source>
</evidence>
<dbReference type="PANTHER" id="PTHR43744">
    <property type="entry name" value="ABC TRANSPORTER PERMEASE PROTEIN MG189-RELATED-RELATED"/>
    <property type="match status" value="1"/>
</dbReference>
<keyword evidence="2 7" id="KW-0813">Transport</keyword>
<evidence type="ECO:0000259" key="9">
    <source>
        <dbReference type="PROSITE" id="PS50928"/>
    </source>
</evidence>
<evidence type="ECO:0000256" key="1">
    <source>
        <dbReference type="ARBA" id="ARBA00004651"/>
    </source>
</evidence>
<dbReference type="InterPro" id="IPR000515">
    <property type="entry name" value="MetI-like"/>
</dbReference>
<dbReference type="CDD" id="cd06261">
    <property type="entry name" value="TM_PBP2"/>
    <property type="match status" value="1"/>
</dbReference>
<evidence type="ECO:0000256" key="2">
    <source>
        <dbReference type="ARBA" id="ARBA00022448"/>
    </source>
</evidence>
<proteinExistence type="inferred from homology"/>
<comment type="similarity">
    <text evidence="7">Belongs to the binding-protein-dependent transport system permease family.</text>
</comment>
<name>A0A7W7SVU6_9ACTN</name>
<evidence type="ECO:0000256" key="6">
    <source>
        <dbReference type="ARBA" id="ARBA00023136"/>
    </source>
</evidence>
<dbReference type="PANTHER" id="PTHR43744:SF12">
    <property type="entry name" value="ABC TRANSPORTER PERMEASE PROTEIN MG189-RELATED"/>
    <property type="match status" value="1"/>
</dbReference>
<evidence type="ECO:0000256" key="4">
    <source>
        <dbReference type="ARBA" id="ARBA00022692"/>
    </source>
</evidence>
<comment type="caution">
    <text evidence="10">The sequence shown here is derived from an EMBL/GenBank/DDBJ whole genome shotgun (WGS) entry which is preliminary data.</text>
</comment>
<gene>
    <name evidence="10" type="ORF">FHR38_005602</name>
</gene>
<sequence length="325" mass="35276">MTTNSKPIAPAGPAKSTARPTGDGGQPTGDGRRAGRDRRHSAATQKSEVRLLSGLGHIALLVWAILVIAPLLWTFLASFKSNTEIFLGSPFAIPDSFSFASYGRAWSEANVGRYFLNSVFVVTLGTAGTMLFGSMAAYVLSRYRFFGNRAIYYLFVSGLAFPVFLALVPLFLIVNNLGLLNTYTGLILVYIAYSLPFTVFFLAAFFKTLPNSVAEAAMIDGASHTRLFFRIMMPMAKPALVSITIFNIIGQWNQYLLPVALMQGQGADQKWVLTQGIASISTAAGYEADWAALFAALTMSILPMIVVYAFFQRQIQNGLTAGAVK</sequence>
<dbReference type="Proteomes" id="UP000578819">
    <property type="component" value="Unassembled WGS sequence"/>
</dbReference>
<organism evidence="10 11">
    <name type="scientific">Micromonospora polyrhachis</name>
    <dbReference type="NCBI Taxonomy" id="1282883"/>
    <lineage>
        <taxon>Bacteria</taxon>
        <taxon>Bacillati</taxon>
        <taxon>Actinomycetota</taxon>
        <taxon>Actinomycetes</taxon>
        <taxon>Micromonosporales</taxon>
        <taxon>Micromonosporaceae</taxon>
        <taxon>Micromonospora</taxon>
    </lineage>
</organism>
<feature type="transmembrane region" description="Helical" evidence="7">
    <location>
        <begin position="227"/>
        <end position="249"/>
    </location>
</feature>
<accession>A0A7W7SVU6</accession>
<dbReference type="RefSeq" id="WP_184537695.1">
    <property type="nucleotide sequence ID" value="NZ_JACHJW010000001.1"/>
</dbReference>
<evidence type="ECO:0000256" key="8">
    <source>
        <dbReference type="SAM" id="MobiDB-lite"/>
    </source>
</evidence>
<feature type="region of interest" description="Disordered" evidence="8">
    <location>
        <begin position="1"/>
        <end position="42"/>
    </location>
</feature>
<evidence type="ECO:0000256" key="3">
    <source>
        <dbReference type="ARBA" id="ARBA00022475"/>
    </source>
</evidence>
<feature type="transmembrane region" description="Helical" evidence="7">
    <location>
        <begin position="152"/>
        <end position="174"/>
    </location>
</feature>
<feature type="domain" description="ABC transmembrane type-1" evidence="9">
    <location>
        <begin position="115"/>
        <end position="311"/>
    </location>
</feature>
<keyword evidence="6 7" id="KW-0472">Membrane</keyword>
<dbReference type="PROSITE" id="PS50928">
    <property type="entry name" value="ABC_TM1"/>
    <property type="match status" value="1"/>
</dbReference>
<dbReference type="GO" id="GO:0005886">
    <property type="term" value="C:plasma membrane"/>
    <property type="evidence" value="ECO:0007669"/>
    <property type="project" value="UniProtKB-SubCell"/>
</dbReference>
<dbReference type="AlphaFoldDB" id="A0A7W7SVU6"/>